<evidence type="ECO:0000256" key="1">
    <source>
        <dbReference type="SAM" id="MobiDB-lite"/>
    </source>
</evidence>
<proteinExistence type="predicted"/>
<reference evidence="2" key="1">
    <citation type="submission" date="2014-08" db="EMBL/GenBank/DDBJ databases">
        <authorList>
            <person name="Falentin Helene"/>
        </authorList>
    </citation>
    <scope>NUCLEOTIDE SEQUENCE</scope>
</reference>
<sequence>MDVALGIAGTLMILLALDRALRWMERRGWIYYRKRKRTAGVALGPLFEALHPSHQYVATEQQRQSTVRKDSEDGQDRSPREDQPTVGPDAQIARHTHRAEPPSA</sequence>
<gene>
    <name evidence="2" type="ORF">PFCIRM138_09650</name>
</gene>
<accession>A0A0B7P028</accession>
<protein>
    <submittedName>
        <fullName evidence="2">Uncharacterized protein</fullName>
    </submittedName>
</protein>
<dbReference type="EMBL" id="LM676423">
    <property type="protein sequence ID" value="CEP26737.1"/>
    <property type="molecule type" value="Genomic_DNA"/>
</dbReference>
<feature type="region of interest" description="Disordered" evidence="1">
    <location>
        <begin position="57"/>
        <end position="104"/>
    </location>
</feature>
<dbReference type="AlphaFoldDB" id="A0A0B7P028"/>
<organism evidence="2">
    <name type="scientific">Propionibacterium freudenreichii subsp. freudenreichii</name>
    <dbReference type="NCBI Taxonomy" id="66712"/>
    <lineage>
        <taxon>Bacteria</taxon>
        <taxon>Bacillati</taxon>
        <taxon>Actinomycetota</taxon>
        <taxon>Actinomycetes</taxon>
        <taxon>Propionibacteriales</taxon>
        <taxon>Propionibacteriaceae</taxon>
        <taxon>Propionibacterium</taxon>
    </lineage>
</organism>
<name>A0A0B7P028_PROFF</name>
<evidence type="ECO:0000313" key="2">
    <source>
        <dbReference type="EMBL" id="CEP26737.1"/>
    </source>
</evidence>
<feature type="compositionally biased region" description="Basic and acidic residues" evidence="1">
    <location>
        <begin position="67"/>
        <end position="83"/>
    </location>
</feature>